<keyword evidence="2" id="KW-0479">Metal-binding</keyword>
<dbReference type="AlphaFoldDB" id="M3DEX7"/>
<sequence>MAKRKRNNAHMSTASKKQAAGTTGIRTPPYEAHSDGPTTMASVVPAEDVEITLETLQALAAHPSVIKSKSCKDLRTAVFNFSQACTTGRNALTEGNSLTARISAALTDANYTEAMILLAEMRIRKETPSLGALCRWVRVLDVISGLAIHVEPSTKTIATRTPQNHELRQVLDAVLRVTGPTDPTALGTAAEPGTIALQSTWNLRDAQEPTRQTRASVEDKTIFKSCPPNLKEKFRIIETTPGVERKPPNLHPAVLFASQDDTVLLTNGPQTTVHNHPVVPNLRMIKDVLSPEECSSIIAAGETMEFIPDAPIRSDEDTSVLAHNFYWVVDQAFHDKLWDRVKAFVPESVTGRQVRGINRRFRVYRYVPGAEYRCHIDGAWPPSGIDPVTDAYQYDSSPPDARQSSLFTFLIYLNDDFKGGETTFFIPSCQEGVMNAYPVKPIMGSVAVFPHGEAQGALLHEGTGVVEGAKYVIRTDVEYDVGVTVPPSGESATVGIKRSVIEE</sequence>
<feature type="domain" description="Fe2OG dioxygenase" evidence="7">
    <location>
        <begin position="356"/>
        <end position="479"/>
    </location>
</feature>
<evidence type="ECO:0000259" key="7">
    <source>
        <dbReference type="PROSITE" id="PS51471"/>
    </source>
</evidence>
<dbReference type="GO" id="GO:0031418">
    <property type="term" value="F:L-ascorbic acid binding"/>
    <property type="evidence" value="ECO:0007669"/>
    <property type="project" value="InterPro"/>
</dbReference>
<evidence type="ECO:0000256" key="4">
    <source>
        <dbReference type="ARBA" id="ARBA00023002"/>
    </source>
</evidence>
<keyword evidence="9" id="KW-1185">Reference proteome</keyword>
<dbReference type="GeneID" id="27906705"/>
<dbReference type="PANTHER" id="PTHR10869">
    <property type="entry name" value="PROLYL 4-HYDROXYLASE ALPHA SUBUNIT"/>
    <property type="match status" value="1"/>
</dbReference>
<evidence type="ECO:0000313" key="9">
    <source>
        <dbReference type="Proteomes" id="UP000016931"/>
    </source>
</evidence>
<dbReference type="eggNOG" id="ENOG502QW74">
    <property type="taxonomic scope" value="Eukaryota"/>
</dbReference>
<accession>M3DEX7</accession>
<dbReference type="GO" id="GO:0005783">
    <property type="term" value="C:endoplasmic reticulum"/>
    <property type="evidence" value="ECO:0007669"/>
    <property type="project" value="TreeGrafter"/>
</dbReference>
<feature type="region of interest" description="Disordered" evidence="6">
    <location>
        <begin position="1"/>
        <end position="39"/>
    </location>
</feature>
<dbReference type="SMART" id="SM00702">
    <property type="entry name" value="P4Hc"/>
    <property type="match status" value="1"/>
</dbReference>
<evidence type="ECO:0000256" key="5">
    <source>
        <dbReference type="ARBA" id="ARBA00023004"/>
    </source>
</evidence>
<evidence type="ECO:0000256" key="3">
    <source>
        <dbReference type="ARBA" id="ARBA00022964"/>
    </source>
</evidence>
<dbReference type="InterPro" id="IPR006620">
    <property type="entry name" value="Pro_4_hyd_alph"/>
</dbReference>
<keyword evidence="3" id="KW-0223">Dioxygenase</keyword>
<evidence type="ECO:0000313" key="8">
    <source>
        <dbReference type="EMBL" id="EMF16074.1"/>
    </source>
</evidence>
<name>M3DEX7_SPHMS</name>
<reference evidence="8 9" key="1">
    <citation type="journal article" date="2012" name="PLoS Pathog.">
        <title>Diverse lifestyles and strategies of plant pathogenesis encoded in the genomes of eighteen Dothideomycetes fungi.</title>
        <authorList>
            <person name="Ohm R.A."/>
            <person name="Feau N."/>
            <person name="Henrissat B."/>
            <person name="Schoch C.L."/>
            <person name="Horwitz B.A."/>
            <person name="Barry K.W."/>
            <person name="Condon B.J."/>
            <person name="Copeland A.C."/>
            <person name="Dhillon B."/>
            <person name="Glaser F."/>
            <person name="Hesse C.N."/>
            <person name="Kosti I."/>
            <person name="LaButti K."/>
            <person name="Lindquist E.A."/>
            <person name="Lucas S."/>
            <person name="Salamov A.A."/>
            <person name="Bradshaw R.E."/>
            <person name="Ciuffetti L."/>
            <person name="Hamelin R.C."/>
            <person name="Kema G.H.J."/>
            <person name="Lawrence C."/>
            <person name="Scott J.A."/>
            <person name="Spatafora J.W."/>
            <person name="Turgeon B.G."/>
            <person name="de Wit P.J.G.M."/>
            <person name="Zhong S."/>
            <person name="Goodwin S.B."/>
            <person name="Grigoriev I.V."/>
        </authorList>
    </citation>
    <scope>NUCLEOTIDE SEQUENCE [LARGE SCALE GENOMIC DNA]</scope>
    <source>
        <strain evidence="8 9">SO2202</strain>
    </source>
</reference>
<proteinExistence type="predicted"/>
<dbReference type="InterPro" id="IPR005123">
    <property type="entry name" value="Oxoglu/Fe-dep_dioxygenase_dom"/>
</dbReference>
<dbReference type="RefSeq" id="XP_016764195.1">
    <property type="nucleotide sequence ID" value="XM_016909568.1"/>
</dbReference>
<dbReference type="GO" id="GO:0005506">
    <property type="term" value="F:iron ion binding"/>
    <property type="evidence" value="ECO:0007669"/>
    <property type="project" value="InterPro"/>
</dbReference>
<dbReference type="InterPro" id="IPR044862">
    <property type="entry name" value="Pro_4_hyd_alph_FE2OG_OXY"/>
</dbReference>
<evidence type="ECO:0000256" key="6">
    <source>
        <dbReference type="SAM" id="MobiDB-lite"/>
    </source>
</evidence>
<keyword evidence="4" id="KW-0560">Oxidoreductase</keyword>
<gene>
    <name evidence="8" type="ORF">SEPMUDRAFT_61606</name>
</gene>
<evidence type="ECO:0000256" key="2">
    <source>
        <dbReference type="ARBA" id="ARBA00022723"/>
    </source>
</evidence>
<protein>
    <submittedName>
        <fullName evidence="8">Prolyl 4-hydroxylase</fullName>
    </submittedName>
</protein>
<dbReference type="Pfam" id="PF13640">
    <property type="entry name" value="2OG-FeII_Oxy_3"/>
    <property type="match status" value="1"/>
</dbReference>
<dbReference type="PROSITE" id="PS51471">
    <property type="entry name" value="FE2OG_OXY"/>
    <property type="match status" value="1"/>
</dbReference>
<evidence type="ECO:0000256" key="1">
    <source>
        <dbReference type="ARBA" id="ARBA00001961"/>
    </source>
</evidence>
<feature type="compositionally biased region" description="Polar residues" evidence="6">
    <location>
        <begin position="9"/>
        <end position="25"/>
    </location>
</feature>
<dbReference type="GO" id="GO:0004656">
    <property type="term" value="F:procollagen-proline 4-dioxygenase activity"/>
    <property type="evidence" value="ECO:0007669"/>
    <property type="project" value="TreeGrafter"/>
</dbReference>
<dbReference type="HOGENOM" id="CLU_041456_5_1_1"/>
<dbReference type="InterPro" id="IPR045054">
    <property type="entry name" value="P4HA-like"/>
</dbReference>
<dbReference type="STRING" id="692275.M3DEX7"/>
<dbReference type="Gene3D" id="2.60.120.620">
    <property type="entry name" value="q2cbj1_9rhob like domain"/>
    <property type="match status" value="1"/>
</dbReference>
<dbReference type="FunFam" id="2.60.120.620:FF:000020">
    <property type="entry name" value="Unplaced genomic scaffold supercont2.4, whole genome shotgun sequence"/>
    <property type="match status" value="1"/>
</dbReference>
<dbReference type="OrthoDB" id="69177at2759"/>
<organism evidence="8 9">
    <name type="scientific">Sphaerulina musiva (strain SO2202)</name>
    <name type="common">Poplar stem canker fungus</name>
    <name type="synonym">Septoria musiva</name>
    <dbReference type="NCBI Taxonomy" id="692275"/>
    <lineage>
        <taxon>Eukaryota</taxon>
        <taxon>Fungi</taxon>
        <taxon>Dikarya</taxon>
        <taxon>Ascomycota</taxon>
        <taxon>Pezizomycotina</taxon>
        <taxon>Dothideomycetes</taxon>
        <taxon>Dothideomycetidae</taxon>
        <taxon>Mycosphaerellales</taxon>
        <taxon>Mycosphaerellaceae</taxon>
        <taxon>Sphaerulina</taxon>
    </lineage>
</organism>
<dbReference type="PANTHER" id="PTHR10869:SF247">
    <property type="entry name" value="FE2OG DIOXYGENASE DOMAIN-CONTAINING PROTEIN"/>
    <property type="match status" value="1"/>
</dbReference>
<dbReference type="OMA" id="LRKPPNH"/>
<keyword evidence="5" id="KW-0408">Iron</keyword>
<comment type="cofactor">
    <cofactor evidence="1">
        <name>L-ascorbate</name>
        <dbReference type="ChEBI" id="CHEBI:38290"/>
    </cofactor>
</comment>
<dbReference type="Proteomes" id="UP000016931">
    <property type="component" value="Unassembled WGS sequence"/>
</dbReference>
<dbReference type="EMBL" id="KB456261">
    <property type="protein sequence ID" value="EMF16074.1"/>
    <property type="molecule type" value="Genomic_DNA"/>
</dbReference>